<dbReference type="Gene3D" id="3.30.710.10">
    <property type="entry name" value="Potassium Channel Kv1.1, Chain A"/>
    <property type="match status" value="1"/>
</dbReference>
<dbReference type="InterPro" id="IPR011333">
    <property type="entry name" value="SKP1/BTB/POZ_sf"/>
</dbReference>
<dbReference type="Proteomes" id="UP000887578">
    <property type="component" value="Unplaced"/>
</dbReference>
<evidence type="ECO:0000313" key="1">
    <source>
        <dbReference type="Proteomes" id="UP000887578"/>
    </source>
</evidence>
<keyword evidence="1" id="KW-1185">Reference proteome</keyword>
<protein>
    <submittedName>
        <fullName evidence="2">Uncharacterized protein</fullName>
    </submittedName>
</protein>
<accession>A0A914PQQ0</accession>
<evidence type="ECO:0000313" key="2">
    <source>
        <dbReference type="WBParaSite" id="PDA_v2.g17165.t1"/>
    </source>
</evidence>
<name>A0A914PQQ0_9BILA</name>
<organism evidence="1 2">
    <name type="scientific">Panagrolaimus davidi</name>
    <dbReference type="NCBI Taxonomy" id="227884"/>
    <lineage>
        <taxon>Eukaryota</taxon>
        <taxon>Metazoa</taxon>
        <taxon>Ecdysozoa</taxon>
        <taxon>Nematoda</taxon>
        <taxon>Chromadorea</taxon>
        <taxon>Rhabditida</taxon>
        <taxon>Tylenchina</taxon>
        <taxon>Panagrolaimomorpha</taxon>
        <taxon>Panagrolaimoidea</taxon>
        <taxon>Panagrolaimidae</taxon>
        <taxon>Panagrolaimus</taxon>
    </lineage>
</organism>
<reference evidence="2" key="1">
    <citation type="submission" date="2022-11" db="UniProtKB">
        <authorList>
            <consortium name="WormBaseParasite"/>
        </authorList>
    </citation>
    <scope>IDENTIFICATION</scope>
</reference>
<sequence length="380" mass="45176">MSLYFEERMNEEKEDDPENGKIVFSHPWILEFPRPPNPHGENEMLMGKRFATVYGNENATWYMYFSKDDIKLRNYNNHPDQTRVWNGTCFISYNLFYDVDMRYLFHSSSRIKMTENTNVDCFKTPEGYMTKIMDAINKKIIRKMVIFVELHLPTKYFYRPFEKPTSYLLGSFCDDYPEKMEDDCRFGFMNKSDYSIKCPDGSIPCRRIVLNLTSKLMRRRFAETKDIEMVVEHSIDVVKPIITYLHSLCFKMPKFYDLDFAKRLLKAIDFFEPEQITNITSSIHQSLCKKFASEIHDFDSILVWTSIASQNSLSELENMVSSLIVNKYYFKWQQLFPENARNVENAMFRQIFGSEDRPNHFFEMIESLFSDSFCTNVILQ</sequence>
<proteinExistence type="predicted"/>
<dbReference type="WBParaSite" id="PDA_v2.g17165.t1">
    <property type="protein sequence ID" value="PDA_v2.g17165.t1"/>
    <property type="gene ID" value="PDA_v2.g17165"/>
</dbReference>
<dbReference type="AlphaFoldDB" id="A0A914PQQ0"/>